<evidence type="ECO:0000256" key="7">
    <source>
        <dbReference type="ARBA" id="ARBA00023136"/>
    </source>
</evidence>
<evidence type="ECO:0000313" key="9">
    <source>
        <dbReference type="EMBL" id="PEJ32767.1"/>
    </source>
</evidence>
<feature type="transmembrane region" description="Helical" evidence="8">
    <location>
        <begin position="45"/>
        <end position="66"/>
    </location>
</feature>
<dbReference type="PANTHER" id="PTHR34975:SF2">
    <property type="entry name" value="SPORE GERMINATION PROTEIN A2"/>
    <property type="match status" value="1"/>
</dbReference>
<dbReference type="PANTHER" id="PTHR34975">
    <property type="entry name" value="SPORE GERMINATION PROTEIN A2"/>
    <property type="match status" value="1"/>
</dbReference>
<feature type="transmembrane region" description="Helical" evidence="8">
    <location>
        <begin position="86"/>
        <end position="114"/>
    </location>
</feature>
<comment type="subcellular location">
    <subcellularLocation>
        <location evidence="1">Membrane</location>
        <topology evidence="1">Multi-pass membrane protein</topology>
    </subcellularLocation>
</comment>
<dbReference type="Proteomes" id="UP000220106">
    <property type="component" value="Unassembled WGS sequence"/>
</dbReference>
<comment type="similarity">
    <text evidence="2">Belongs to the amino acid-polyamine-organocation (APC) superfamily. Spore germination protein (SGP) (TC 2.A.3.9) family.</text>
</comment>
<evidence type="ECO:0000256" key="2">
    <source>
        <dbReference type="ARBA" id="ARBA00007998"/>
    </source>
</evidence>
<feature type="transmembrane region" description="Helical" evidence="8">
    <location>
        <begin position="126"/>
        <end position="143"/>
    </location>
</feature>
<keyword evidence="6 8" id="KW-1133">Transmembrane helix</keyword>
<sequence>MGSRDIVENFKISARQFAILVILFSIGTTILVIPKSLAQEVKQDAWITAVIGIGIGLLLVAFYIAIGRMFPTMTLVEINETLLGKWLGKAVSLTFIFFALYSTATLLFFVGNFLTTEIMPDTPIEAIHILFTCILIMGIRLGLEPLARSAELLFPIFVFLFI</sequence>
<evidence type="ECO:0000256" key="1">
    <source>
        <dbReference type="ARBA" id="ARBA00004141"/>
    </source>
</evidence>
<dbReference type="Pfam" id="PF03845">
    <property type="entry name" value="Spore_permease"/>
    <property type="match status" value="1"/>
</dbReference>
<organism evidence="9 10">
    <name type="scientific">Peribacillus butanolivorans</name>
    <dbReference type="NCBI Taxonomy" id="421767"/>
    <lineage>
        <taxon>Bacteria</taxon>
        <taxon>Bacillati</taxon>
        <taxon>Bacillota</taxon>
        <taxon>Bacilli</taxon>
        <taxon>Bacillales</taxon>
        <taxon>Bacillaceae</taxon>
        <taxon>Peribacillus</taxon>
    </lineage>
</organism>
<reference evidence="9 10" key="1">
    <citation type="submission" date="2017-09" db="EMBL/GenBank/DDBJ databases">
        <title>Large-scale bioinformatics analysis of Bacillus genomes uncovers conserved roles of natural products in bacterial physiology.</title>
        <authorList>
            <consortium name="Agbiome Team Llc"/>
            <person name="Bleich R.M."/>
            <person name="Kirk G.J."/>
            <person name="Santa Maria K.C."/>
            <person name="Allen S.E."/>
            <person name="Farag S."/>
            <person name="Shank E.A."/>
            <person name="Bowers A."/>
        </authorList>
    </citation>
    <scope>NUCLEOTIDE SEQUENCE [LARGE SCALE GENOMIC DNA]</scope>
    <source>
        <strain evidence="9 10">AFS003229</strain>
    </source>
</reference>
<comment type="caution">
    <text evidence="9">The sequence shown here is derived from an EMBL/GenBank/DDBJ whole genome shotgun (WGS) entry which is preliminary data.</text>
</comment>
<evidence type="ECO:0000313" key="10">
    <source>
        <dbReference type="Proteomes" id="UP000220106"/>
    </source>
</evidence>
<evidence type="ECO:0000256" key="6">
    <source>
        <dbReference type="ARBA" id="ARBA00022989"/>
    </source>
</evidence>
<feature type="transmembrane region" description="Helical" evidence="8">
    <location>
        <begin position="12"/>
        <end position="33"/>
    </location>
</feature>
<dbReference type="GO" id="GO:0009847">
    <property type="term" value="P:spore germination"/>
    <property type="evidence" value="ECO:0007669"/>
    <property type="project" value="InterPro"/>
</dbReference>
<evidence type="ECO:0000256" key="8">
    <source>
        <dbReference type="SAM" id="Phobius"/>
    </source>
</evidence>
<proteinExistence type="inferred from homology"/>
<evidence type="ECO:0000256" key="5">
    <source>
        <dbReference type="ARBA" id="ARBA00022692"/>
    </source>
</evidence>
<dbReference type="EMBL" id="NUEQ01000023">
    <property type="protein sequence ID" value="PEJ32767.1"/>
    <property type="molecule type" value="Genomic_DNA"/>
</dbReference>
<dbReference type="AlphaFoldDB" id="A0AAX0S424"/>
<keyword evidence="3" id="KW-0813">Transport</keyword>
<gene>
    <name evidence="9" type="ORF">CN689_13065</name>
</gene>
<evidence type="ECO:0000256" key="3">
    <source>
        <dbReference type="ARBA" id="ARBA00022448"/>
    </source>
</evidence>
<keyword evidence="5 8" id="KW-0812">Transmembrane</keyword>
<keyword evidence="7 8" id="KW-0472">Membrane</keyword>
<evidence type="ECO:0000256" key="4">
    <source>
        <dbReference type="ARBA" id="ARBA00022544"/>
    </source>
</evidence>
<protein>
    <submittedName>
        <fullName evidence="9">Spore gernimation protein</fullName>
    </submittedName>
</protein>
<keyword evidence="4" id="KW-0309">Germination</keyword>
<feature type="non-terminal residue" evidence="9">
    <location>
        <position position="162"/>
    </location>
</feature>
<dbReference type="InterPro" id="IPR004761">
    <property type="entry name" value="Spore_GerAB"/>
</dbReference>
<dbReference type="GO" id="GO:0016020">
    <property type="term" value="C:membrane"/>
    <property type="evidence" value="ECO:0007669"/>
    <property type="project" value="UniProtKB-SubCell"/>
</dbReference>
<accession>A0AAX0S424</accession>
<name>A0AAX0S424_9BACI</name>